<gene>
    <name evidence="1" type="ORF">ACFOPQ_09660</name>
</gene>
<dbReference type="RefSeq" id="WP_380077518.1">
    <property type="nucleotide sequence ID" value="NZ_JBHRZF010000116.1"/>
</dbReference>
<dbReference type="Gene3D" id="3.10.450.620">
    <property type="entry name" value="JHP933, nucleotidyltransferase-like core domain"/>
    <property type="match status" value="1"/>
</dbReference>
<dbReference type="GO" id="GO:0016740">
    <property type="term" value="F:transferase activity"/>
    <property type="evidence" value="ECO:0007669"/>
    <property type="project" value="UniProtKB-KW"/>
</dbReference>
<reference evidence="2" key="1">
    <citation type="journal article" date="2019" name="Int. J. Syst. Evol. Microbiol.">
        <title>The Global Catalogue of Microorganisms (GCM) 10K type strain sequencing project: providing services to taxonomists for standard genome sequencing and annotation.</title>
        <authorList>
            <consortium name="The Broad Institute Genomics Platform"/>
            <consortium name="The Broad Institute Genome Sequencing Center for Infectious Disease"/>
            <person name="Wu L."/>
            <person name="Ma J."/>
        </authorList>
    </citation>
    <scope>NUCLEOTIDE SEQUENCE [LARGE SCALE GENOMIC DNA]</scope>
    <source>
        <strain evidence="2">CCTCC AB 2013263</strain>
    </source>
</reference>
<dbReference type="Pfam" id="PF08843">
    <property type="entry name" value="AbiEii"/>
    <property type="match status" value="1"/>
</dbReference>
<keyword evidence="1" id="KW-0808">Transferase</keyword>
<sequence>MASSDAYTATVRLLLRVLPVLQGQQVFALKGGTAINLFHQDLPRLSVDIDLAYLGVNSRAQALAEIHTELSRMAGVLTGQGLQVRGTPLTGSPGSGEWIKLVVSDGRAQVKVEVSPVLRGAVFPAEVRQTSPAVQARFGFAEVPVLALPDLYAGKLVAALDRQHPRDLFDVHHFLGQGLYTREVHLAFLVYLISHGRPIHEVLRPNLKDIRGEYDRAFKGMAEEDIPITTLEQARSDLIQVIHASLTDDDRAFLLNVAAGEPEWDRLPLPGVANLPAVQWKLHNIGRMTGAKKDDALQRLREALTAPKA</sequence>
<comment type="caution">
    <text evidence="1">The sequence shown here is derived from an EMBL/GenBank/DDBJ whole genome shotgun (WGS) entry which is preliminary data.</text>
</comment>
<keyword evidence="2" id="KW-1185">Reference proteome</keyword>
<proteinExistence type="predicted"/>
<name>A0ABV8A8X9_9DEIO</name>
<protein>
    <submittedName>
        <fullName evidence="1">Nucleotidyl transferase AbiEii/AbiGii toxin family protein</fullName>
    </submittedName>
</protein>
<accession>A0ABV8A8X9</accession>
<dbReference type="EMBL" id="JBHRZF010000116">
    <property type="protein sequence ID" value="MFC3861026.1"/>
    <property type="molecule type" value="Genomic_DNA"/>
</dbReference>
<evidence type="ECO:0000313" key="2">
    <source>
        <dbReference type="Proteomes" id="UP001595748"/>
    </source>
</evidence>
<evidence type="ECO:0000313" key="1">
    <source>
        <dbReference type="EMBL" id="MFC3861026.1"/>
    </source>
</evidence>
<dbReference type="InterPro" id="IPR014942">
    <property type="entry name" value="AbiEii"/>
</dbReference>
<dbReference type="Proteomes" id="UP001595748">
    <property type="component" value="Unassembled WGS sequence"/>
</dbReference>
<organism evidence="1 2">
    <name type="scientific">Deinococcus antarcticus</name>
    <dbReference type="NCBI Taxonomy" id="1298767"/>
    <lineage>
        <taxon>Bacteria</taxon>
        <taxon>Thermotogati</taxon>
        <taxon>Deinococcota</taxon>
        <taxon>Deinococci</taxon>
        <taxon>Deinococcales</taxon>
        <taxon>Deinococcaceae</taxon>
        <taxon>Deinococcus</taxon>
    </lineage>
</organism>